<protein>
    <submittedName>
        <fullName evidence="3">FaeA/PapI family transcriptional regulator</fullName>
    </submittedName>
</protein>
<evidence type="ECO:0000313" key="3">
    <source>
        <dbReference type="EMBL" id="MEI2683329.1"/>
    </source>
</evidence>
<evidence type="ECO:0000256" key="1">
    <source>
        <dbReference type="ARBA" id="ARBA00023015"/>
    </source>
</evidence>
<dbReference type="EMBL" id="JBANEI010000013">
    <property type="protein sequence ID" value="MEI2683329.1"/>
    <property type="molecule type" value="Genomic_DNA"/>
</dbReference>
<dbReference type="RefSeq" id="WP_048917873.1">
    <property type="nucleotide sequence ID" value="NZ_CAKKMT010000007.1"/>
</dbReference>
<accession>A0ABU8DIJ4</accession>
<proteinExistence type="predicted"/>
<evidence type="ECO:0000313" key="4">
    <source>
        <dbReference type="Proteomes" id="UP001306592"/>
    </source>
</evidence>
<dbReference type="Pfam" id="PF04703">
    <property type="entry name" value="FaeA"/>
    <property type="match status" value="1"/>
</dbReference>
<reference evidence="3 4" key="1">
    <citation type="submission" date="2024-02" db="EMBL/GenBank/DDBJ databases">
        <title>First report Erwinia aphidicola in onion in Chile.</title>
        <authorList>
            <person name="Valenzuela M."/>
            <person name="Pena M."/>
            <person name="Dutta B."/>
        </authorList>
    </citation>
    <scope>NUCLEOTIDE SEQUENCE [LARGE SCALE GENOMIC DNA]</scope>
    <source>
        <strain evidence="3 4">QCJ3A</strain>
    </source>
</reference>
<dbReference type="SUPFAM" id="SSF46785">
    <property type="entry name" value="Winged helix' DNA-binding domain"/>
    <property type="match status" value="1"/>
</dbReference>
<keyword evidence="2" id="KW-0804">Transcription</keyword>
<dbReference type="InterPro" id="IPR036390">
    <property type="entry name" value="WH_DNA-bd_sf"/>
</dbReference>
<organism evidence="3 4">
    <name type="scientific">Erwinia aphidicola</name>
    <dbReference type="NCBI Taxonomy" id="68334"/>
    <lineage>
        <taxon>Bacteria</taxon>
        <taxon>Pseudomonadati</taxon>
        <taxon>Pseudomonadota</taxon>
        <taxon>Gammaproteobacteria</taxon>
        <taxon>Enterobacterales</taxon>
        <taxon>Erwiniaceae</taxon>
        <taxon>Erwinia</taxon>
    </lineage>
</organism>
<dbReference type="InterPro" id="IPR006793">
    <property type="entry name" value="FaeA"/>
</dbReference>
<dbReference type="GeneID" id="89474756"/>
<sequence>MSTQRKTAVDKVIHALKAFFEENGHDGTSSVYATTRDIANRSELSIYNTRHVLIKLEQEGVVTSVKRENRKSLFWDKTDLFRA</sequence>
<dbReference type="Proteomes" id="UP001306592">
    <property type="component" value="Unassembled WGS sequence"/>
</dbReference>
<keyword evidence="4" id="KW-1185">Reference proteome</keyword>
<keyword evidence="1" id="KW-0805">Transcription regulation</keyword>
<dbReference type="InterPro" id="IPR036388">
    <property type="entry name" value="WH-like_DNA-bd_sf"/>
</dbReference>
<dbReference type="Gene3D" id="1.10.10.10">
    <property type="entry name" value="Winged helix-like DNA-binding domain superfamily/Winged helix DNA-binding domain"/>
    <property type="match status" value="1"/>
</dbReference>
<evidence type="ECO:0000256" key="2">
    <source>
        <dbReference type="ARBA" id="ARBA00023163"/>
    </source>
</evidence>
<comment type="caution">
    <text evidence="3">The sequence shown here is derived from an EMBL/GenBank/DDBJ whole genome shotgun (WGS) entry which is preliminary data.</text>
</comment>
<name>A0ABU8DIJ4_ERWAP</name>
<gene>
    <name evidence="3" type="ORF">V8N49_16905</name>
</gene>